<proteinExistence type="predicted"/>
<reference evidence="2" key="1">
    <citation type="submission" date="2021-03" db="EMBL/GenBank/DDBJ databases">
        <title>Draft genome sequence of rust myrtle Austropuccinia psidii MF-1, a brazilian biotype.</title>
        <authorList>
            <person name="Quecine M.C."/>
            <person name="Pachon D.M.R."/>
            <person name="Bonatelli M.L."/>
            <person name="Correr F.H."/>
            <person name="Franceschini L.M."/>
            <person name="Leite T.F."/>
            <person name="Margarido G.R.A."/>
            <person name="Almeida C.A."/>
            <person name="Ferrarezi J.A."/>
            <person name="Labate C.A."/>
        </authorList>
    </citation>
    <scope>NUCLEOTIDE SEQUENCE</scope>
    <source>
        <strain evidence="2">MF-1</strain>
    </source>
</reference>
<dbReference type="InterPro" id="IPR012337">
    <property type="entry name" value="RNaseH-like_sf"/>
</dbReference>
<gene>
    <name evidence="2" type="ORF">O181_007196</name>
</gene>
<keyword evidence="3" id="KW-1185">Reference proteome</keyword>
<dbReference type="InterPro" id="IPR050951">
    <property type="entry name" value="Retrovirus_Pol_polyprotein"/>
</dbReference>
<dbReference type="Gene3D" id="3.30.420.10">
    <property type="entry name" value="Ribonuclease H-like superfamily/Ribonuclease H"/>
    <property type="match status" value="1"/>
</dbReference>
<dbReference type="PANTHER" id="PTHR37984">
    <property type="entry name" value="PROTEIN CBG26694"/>
    <property type="match status" value="1"/>
</dbReference>
<name>A0A9Q3BMC1_9BASI</name>
<dbReference type="AlphaFoldDB" id="A0A9Q3BMC1"/>
<dbReference type="PANTHER" id="PTHR37984:SF5">
    <property type="entry name" value="PROTEIN NYNRIN-LIKE"/>
    <property type="match status" value="1"/>
</dbReference>
<evidence type="ECO:0000313" key="2">
    <source>
        <dbReference type="EMBL" id="MBW0467481.1"/>
    </source>
</evidence>
<evidence type="ECO:0000259" key="1">
    <source>
        <dbReference type="Pfam" id="PF17921"/>
    </source>
</evidence>
<dbReference type="SUPFAM" id="SSF53098">
    <property type="entry name" value="Ribonuclease H-like"/>
    <property type="match status" value="1"/>
</dbReference>
<dbReference type="Proteomes" id="UP000765509">
    <property type="component" value="Unassembled WGS sequence"/>
</dbReference>
<protein>
    <recommendedName>
        <fullName evidence="1">Integrase zinc-binding domain-containing protein</fullName>
    </recommendedName>
</protein>
<comment type="caution">
    <text evidence="2">The sequence shown here is derived from an EMBL/GenBank/DDBJ whole genome shotgun (WGS) entry which is preliminary data.</text>
</comment>
<dbReference type="InterPro" id="IPR036397">
    <property type="entry name" value="RNaseH_sf"/>
</dbReference>
<dbReference type="GO" id="GO:0003676">
    <property type="term" value="F:nucleic acid binding"/>
    <property type="evidence" value="ECO:0007669"/>
    <property type="project" value="InterPro"/>
</dbReference>
<dbReference type="OrthoDB" id="2595244at2759"/>
<sequence length="383" mass="44998">MDNNCHIVCQLLMTYCKDPYLTTKLDEIWKKAYDEGIFHLLDGILYHRTRRTCVMILTDRVLIRNILHESHYSVVSGYLQEDRTLERVKTCYWWPNWIKDVSEYFQTCDRCQKENGSTGKESGMMIQIEEPKSPWEIVYMDWGKALPPGGYRSYSSCLVDRDPKFTLALCENIHKLFVTKLSFSKSYHPHTDSLEECLIQKLEDMIRRFCSHGLEFKESVGFTHDWCTLIPNLELAYKTSNHSSNGKALEMLEKGWNPRVPYDTLKKDLVDIHPTARSLKKIIEKARHHSYRFMQDHFKYAKERWNKSHKPPHFKVGYLVLISNLNFNNIKGINKLKYSFSGPYMIREIHGPNTFLLDLTGKLMKKHPSISLGLMNPCISRDK</sequence>
<feature type="domain" description="Integrase zinc-binding" evidence="1">
    <location>
        <begin position="60"/>
        <end position="115"/>
    </location>
</feature>
<dbReference type="InterPro" id="IPR041588">
    <property type="entry name" value="Integrase_H2C2"/>
</dbReference>
<dbReference type="EMBL" id="AVOT02001591">
    <property type="protein sequence ID" value="MBW0467481.1"/>
    <property type="molecule type" value="Genomic_DNA"/>
</dbReference>
<organism evidence="2 3">
    <name type="scientific">Austropuccinia psidii MF-1</name>
    <dbReference type="NCBI Taxonomy" id="1389203"/>
    <lineage>
        <taxon>Eukaryota</taxon>
        <taxon>Fungi</taxon>
        <taxon>Dikarya</taxon>
        <taxon>Basidiomycota</taxon>
        <taxon>Pucciniomycotina</taxon>
        <taxon>Pucciniomycetes</taxon>
        <taxon>Pucciniales</taxon>
        <taxon>Sphaerophragmiaceae</taxon>
        <taxon>Austropuccinia</taxon>
    </lineage>
</organism>
<accession>A0A9Q3BMC1</accession>
<dbReference type="Pfam" id="PF17921">
    <property type="entry name" value="Integrase_H2C2"/>
    <property type="match status" value="1"/>
</dbReference>
<evidence type="ECO:0000313" key="3">
    <source>
        <dbReference type="Proteomes" id="UP000765509"/>
    </source>
</evidence>
<dbReference type="Gene3D" id="1.10.340.70">
    <property type="match status" value="1"/>
</dbReference>